<sequence>MGVIDLDNAGPGARVDDLAYFAYRFAPLSALENYFDGGWSHDVDRMPRLQRICELSPLEERTQIPELVLRRLDEMRQWIRDRAAEGDPAVQNHIGIYDADARYIEREHDNIRAILES</sequence>
<dbReference type="Proteomes" id="UP001500979">
    <property type="component" value="Unassembled WGS sequence"/>
</dbReference>
<comment type="caution">
    <text evidence="1">The sequence shown here is derived from an EMBL/GenBank/DDBJ whole genome shotgun (WGS) entry which is preliminary data.</text>
</comment>
<evidence type="ECO:0000313" key="2">
    <source>
        <dbReference type="Proteomes" id="UP001500979"/>
    </source>
</evidence>
<proteinExistence type="predicted"/>
<keyword evidence="2" id="KW-1185">Reference proteome</keyword>
<evidence type="ECO:0000313" key="1">
    <source>
        <dbReference type="EMBL" id="GAA2806395.1"/>
    </source>
</evidence>
<gene>
    <name evidence="1" type="ORF">GCM10010470_47090</name>
</gene>
<organism evidence="1 2">
    <name type="scientific">Saccharopolyspora taberi</name>
    <dbReference type="NCBI Taxonomy" id="60895"/>
    <lineage>
        <taxon>Bacteria</taxon>
        <taxon>Bacillati</taxon>
        <taxon>Actinomycetota</taxon>
        <taxon>Actinomycetes</taxon>
        <taxon>Pseudonocardiales</taxon>
        <taxon>Pseudonocardiaceae</taxon>
        <taxon>Saccharopolyspora</taxon>
    </lineage>
</organism>
<accession>A0ABN3VJI1</accession>
<reference evidence="1 2" key="1">
    <citation type="journal article" date="2019" name="Int. J. Syst. Evol. Microbiol.">
        <title>The Global Catalogue of Microorganisms (GCM) 10K type strain sequencing project: providing services to taxonomists for standard genome sequencing and annotation.</title>
        <authorList>
            <consortium name="The Broad Institute Genomics Platform"/>
            <consortium name="The Broad Institute Genome Sequencing Center for Infectious Disease"/>
            <person name="Wu L."/>
            <person name="Ma J."/>
        </authorList>
    </citation>
    <scope>NUCLEOTIDE SEQUENCE [LARGE SCALE GENOMIC DNA]</scope>
    <source>
        <strain evidence="1 2">JCM 9383</strain>
    </source>
</reference>
<name>A0ABN3VJI1_9PSEU</name>
<dbReference type="EMBL" id="BAAAUX010000019">
    <property type="protein sequence ID" value="GAA2806395.1"/>
    <property type="molecule type" value="Genomic_DNA"/>
</dbReference>
<protein>
    <submittedName>
        <fullName evidence="1">Uncharacterized protein</fullName>
    </submittedName>
</protein>